<dbReference type="InterPro" id="IPR016035">
    <property type="entry name" value="Acyl_Trfase/lysoPLipase"/>
</dbReference>
<dbReference type="RefSeq" id="WP_188495400.1">
    <property type="nucleotide sequence ID" value="NZ_BMFV01000001.1"/>
</dbReference>
<dbReference type="GO" id="GO:0006633">
    <property type="term" value="P:fatty acid biosynthetic process"/>
    <property type="evidence" value="ECO:0007669"/>
    <property type="project" value="TreeGrafter"/>
</dbReference>
<keyword evidence="2 4" id="KW-0012">Acyltransferase</keyword>
<dbReference type="AlphaFoldDB" id="A0A8J2ZRZ2"/>
<comment type="caution">
    <text evidence="7">The sequence shown here is derived from an EMBL/GenBank/DDBJ whole genome shotgun (WGS) entry which is preliminary data.</text>
</comment>
<dbReference type="GO" id="GO:0004314">
    <property type="term" value="F:[acyl-carrier-protein] S-malonyltransferase activity"/>
    <property type="evidence" value="ECO:0007669"/>
    <property type="project" value="UniProtKB-EC"/>
</dbReference>
<evidence type="ECO:0000259" key="6">
    <source>
        <dbReference type="SMART" id="SM00827"/>
    </source>
</evidence>
<feature type="active site" evidence="5">
    <location>
        <position position="91"/>
    </location>
</feature>
<comment type="catalytic activity">
    <reaction evidence="3 4">
        <text>holo-[ACP] + malonyl-CoA = malonyl-[ACP] + CoA</text>
        <dbReference type="Rhea" id="RHEA:41792"/>
        <dbReference type="Rhea" id="RHEA-COMP:9623"/>
        <dbReference type="Rhea" id="RHEA-COMP:9685"/>
        <dbReference type="ChEBI" id="CHEBI:57287"/>
        <dbReference type="ChEBI" id="CHEBI:57384"/>
        <dbReference type="ChEBI" id="CHEBI:64479"/>
        <dbReference type="ChEBI" id="CHEBI:78449"/>
        <dbReference type="EC" id="2.3.1.39"/>
    </reaction>
</comment>
<dbReference type="SMART" id="SM00827">
    <property type="entry name" value="PKS_AT"/>
    <property type="match status" value="1"/>
</dbReference>
<feature type="domain" description="Malonyl-CoA:ACP transacylase (MAT)" evidence="6">
    <location>
        <begin position="7"/>
        <end position="302"/>
    </location>
</feature>
<dbReference type="EC" id="2.3.1.39" evidence="4"/>
<dbReference type="PANTHER" id="PTHR42681">
    <property type="entry name" value="MALONYL-COA-ACYL CARRIER PROTEIN TRANSACYLASE, MITOCHONDRIAL"/>
    <property type="match status" value="1"/>
</dbReference>
<reference evidence="7" key="2">
    <citation type="submission" date="2020-09" db="EMBL/GenBank/DDBJ databases">
        <authorList>
            <person name="Sun Q."/>
            <person name="Zhou Y."/>
        </authorList>
    </citation>
    <scope>NUCLEOTIDE SEQUENCE</scope>
    <source>
        <strain evidence="7">CGMCC 1.12777</strain>
    </source>
</reference>
<evidence type="ECO:0000313" key="7">
    <source>
        <dbReference type="EMBL" id="GGH74844.1"/>
    </source>
</evidence>
<dbReference type="InterPro" id="IPR004410">
    <property type="entry name" value="Malonyl_CoA-ACP_transAc_FabD"/>
</dbReference>
<dbReference type="PIRSF" id="PIRSF000446">
    <property type="entry name" value="Mct"/>
    <property type="match status" value="1"/>
</dbReference>
<protein>
    <recommendedName>
        <fullName evidence="4">Malonyl CoA-acyl carrier protein transacylase</fullName>
        <ecNumber evidence="4">2.3.1.39</ecNumber>
    </recommendedName>
</protein>
<dbReference type="Gene3D" id="3.40.366.10">
    <property type="entry name" value="Malonyl-Coenzyme A Acyl Carrier Protein, domain 2"/>
    <property type="match status" value="1"/>
</dbReference>
<keyword evidence="1 4" id="KW-0808">Transferase</keyword>
<dbReference type="InterPro" id="IPR016036">
    <property type="entry name" value="Malonyl_transacylase_ACP-bd"/>
</dbReference>
<evidence type="ECO:0000256" key="1">
    <source>
        <dbReference type="ARBA" id="ARBA00022679"/>
    </source>
</evidence>
<evidence type="ECO:0000313" key="8">
    <source>
        <dbReference type="Proteomes" id="UP000656813"/>
    </source>
</evidence>
<gene>
    <name evidence="7" type="primary">fabD</name>
    <name evidence="7" type="ORF">GCM10007096_03460</name>
</gene>
<dbReference type="InterPro" id="IPR050858">
    <property type="entry name" value="Mal-CoA-ACP_Trans/PKS_FabD"/>
</dbReference>
<evidence type="ECO:0000256" key="5">
    <source>
        <dbReference type="PIRSR" id="PIRSR000446-1"/>
    </source>
</evidence>
<feature type="active site" evidence="5">
    <location>
        <position position="201"/>
    </location>
</feature>
<evidence type="ECO:0000256" key="3">
    <source>
        <dbReference type="ARBA" id="ARBA00048462"/>
    </source>
</evidence>
<dbReference type="Proteomes" id="UP000656813">
    <property type="component" value="Unassembled WGS sequence"/>
</dbReference>
<dbReference type="NCBIfam" id="TIGR00128">
    <property type="entry name" value="fabD"/>
    <property type="match status" value="1"/>
</dbReference>
<dbReference type="EMBL" id="BMFV01000001">
    <property type="protein sequence ID" value="GGH74844.1"/>
    <property type="molecule type" value="Genomic_DNA"/>
</dbReference>
<dbReference type="Pfam" id="PF00698">
    <property type="entry name" value="Acyl_transf_1"/>
    <property type="match status" value="1"/>
</dbReference>
<proteinExistence type="inferred from homology"/>
<name>A0A8J2ZRZ2_9BACL</name>
<dbReference type="Gene3D" id="3.30.70.250">
    <property type="entry name" value="Malonyl-CoA ACP transacylase, ACP-binding"/>
    <property type="match status" value="1"/>
</dbReference>
<accession>A0A8J2ZRZ2</accession>
<dbReference type="FunFam" id="3.30.70.250:FF:000001">
    <property type="entry name" value="Malonyl CoA-acyl carrier protein transacylase"/>
    <property type="match status" value="1"/>
</dbReference>
<dbReference type="GO" id="GO:0005829">
    <property type="term" value="C:cytosol"/>
    <property type="evidence" value="ECO:0007669"/>
    <property type="project" value="TreeGrafter"/>
</dbReference>
<dbReference type="InterPro" id="IPR001227">
    <property type="entry name" value="Ac_transferase_dom_sf"/>
</dbReference>
<dbReference type="InterPro" id="IPR014043">
    <property type="entry name" value="Acyl_transferase_dom"/>
</dbReference>
<evidence type="ECO:0000256" key="2">
    <source>
        <dbReference type="ARBA" id="ARBA00023315"/>
    </source>
</evidence>
<evidence type="ECO:0000256" key="4">
    <source>
        <dbReference type="PIRNR" id="PIRNR000446"/>
    </source>
</evidence>
<keyword evidence="8" id="KW-1185">Reference proteome</keyword>
<comment type="similarity">
    <text evidence="4">Belongs to the fabD family.</text>
</comment>
<dbReference type="InterPro" id="IPR024925">
    <property type="entry name" value="Malonyl_CoA-ACP_transAc"/>
</dbReference>
<dbReference type="PANTHER" id="PTHR42681:SF1">
    <property type="entry name" value="MALONYL-COA-ACYL CARRIER PROTEIN TRANSACYLASE, MITOCHONDRIAL"/>
    <property type="match status" value="1"/>
</dbReference>
<dbReference type="SUPFAM" id="SSF52151">
    <property type="entry name" value="FabD/lysophospholipase-like"/>
    <property type="match status" value="1"/>
</dbReference>
<dbReference type="SUPFAM" id="SSF55048">
    <property type="entry name" value="Probable ACP-binding domain of malonyl-CoA ACP transacylase"/>
    <property type="match status" value="1"/>
</dbReference>
<organism evidence="7 8">
    <name type="scientific">Pullulanibacillus pueri</name>
    <dbReference type="NCBI Taxonomy" id="1437324"/>
    <lineage>
        <taxon>Bacteria</taxon>
        <taxon>Bacillati</taxon>
        <taxon>Bacillota</taxon>
        <taxon>Bacilli</taxon>
        <taxon>Bacillales</taxon>
        <taxon>Sporolactobacillaceae</taxon>
        <taxon>Pullulanibacillus</taxon>
    </lineage>
</organism>
<reference evidence="7" key="1">
    <citation type="journal article" date="2014" name="Int. J. Syst. Evol. Microbiol.">
        <title>Complete genome sequence of Corynebacterium casei LMG S-19264T (=DSM 44701T), isolated from a smear-ripened cheese.</title>
        <authorList>
            <consortium name="US DOE Joint Genome Institute (JGI-PGF)"/>
            <person name="Walter F."/>
            <person name="Albersmeier A."/>
            <person name="Kalinowski J."/>
            <person name="Ruckert C."/>
        </authorList>
    </citation>
    <scope>NUCLEOTIDE SEQUENCE</scope>
    <source>
        <strain evidence="7">CGMCC 1.12777</strain>
    </source>
</reference>
<sequence>MGKLAFIFPGQGSQVVGMGKDLIEQNEAARAIFEQADKTLGVALTDIILNGPEERLTKTENTQPALLTVSTALLTLLKDKGITPDYVAGHSLGEYSALVAAGAMTFEEAVYAVRNRGLLMEEAVPAGQGAMAAILGLKAEKLEAVCQAVTEAGESVQLANLNSSSQIVISGTKLGVEQASEQAKEAGAKRVIPLNVSGPFHSALMKPAAEKFKSVIDNISVKEADIPVIANVTADMVSDHQEIKRLLIEQLYSPVRWVETVEKLLALGVDTFIEVGPGKVLSGLVKKVDRKANIFAVGDLETLIQTVNELNEVGQS</sequence>